<reference evidence="3 4" key="1">
    <citation type="submission" date="2024-09" db="EMBL/GenBank/DDBJ databases">
        <authorList>
            <person name="Ruan L."/>
        </authorList>
    </citation>
    <scope>NUCLEOTIDE SEQUENCE [LARGE SCALE GENOMIC DNA]</scope>
    <source>
        <strain evidence="3 4">D33</strain>
    </source>
</reference>
<gene>
    <name evidence="3" type="ORF">ACE3NQ_25400</name>
</gene>
<dbReference type="SUPFAM" id="SSF50118">
    <property type="entry name" value="Cell growth inhibitor/plasmid maintenance toxic component"/>
    <property type="match status" value="1"/>
</dbReference>
<evidence type="ECO:0000313" key="3">
    <source>
        <dbReference type="EMBL" id="MFB5684241.1"/>
    </source>
</evidence>
<dbReference type="Pfam" id="PF02452">
    <property type="entry name" value="PemK_toxin"/>
    <property type="match status" value="1"/>
</dbReference>
<keyword evidence="4" id="KW-1185">Reference proteome</keyword>
<evidence type="ECO:0000313" key="4">
    <source>
        <dbReference type="Proteomes" id="UP001580407"/>
    </source>
</evidence>
<dbReference type="Gene3D" id="2.30.30.110">
    <property type="match status" value="1"/>
</dbReference>
<keyword evidence="2" id="KW-1277">Toxin-antitoxin system</keyword>
<dbReference type="PANTHER" id="PTHR33988:SF3">
    <property type="entry name" value="ENDORIBONUCLEASE TOXIN CHPB-RELATED"/>
    <property type="match status" value="1"/>
</dbReference>
<comment type="similarity">
    <text evidence="1">Belongs to the PemK/MazF family.</text>
</comment>
<dbReference type="EMBL" id="JBHILM010000038">
    <property type="protein sequence ID" value="MFB5684241.1"/>
    <property type="molecule type" value="Genomic_DNA"/>
</dbReference>
<protein>
    <submittedName>
        <fullName evidence="3">Type II toxin-antitoxin system PemK/MazF family toxin</fullName>
    </submittedName>
</protein>
<dbReference type="InterPro" id="IPR003477">
    <property type="entry name" value="PemK-like"/>
</dbReference>
<dbReference type="PANTHER" id="PTHR33988">
    <property type="entry name" value="ENDORIBONUCLEASE MAZF-RELATED"/>
    <property type="match status" value="1"/>
</dbReference>
<dbReference type="RefSeq" id="WP_375527958.1">
    <property type="nucleotide sequence ID" value="NZ_JBHILM010000038.1"/>
</dbReference>
<sequence>MSTKGTVKRGSVIWLNLYPRTGHEQTGWRPAIILSDGFIDPSLSKMALIVPVTNQQKGNTFEVPVPSGISTTGAQITFSELSGVVLTDHVKSVDLSARNAEVIGEIDPKSEFYQTVVDYVRAILADAEDDE</sequence>
<organism evidence="3 4">
    <name type="scientific">Paenibacillus terreus</name>
    <dbReference type="NCBI Taxonomy" id="1387834"/>
    <lineage>
        <taxon>Bacteria</taxon>
        <taxon>Bacillati</taxon>
        <taxon>Bacillota</taxon>
        <taxon>Bacilli</taxon>
        <taxon>Bacillales</taxon>
        <taxon>Paenibacillaceae</taxon>
        <taxon>Paenibacillus</taxon>
    </lineage>
</organism>
<name>A0ABV5BEV6_9BACL</name>
<evidence type="ECO:0000256" key="2">
    <source>
        <dbReference type="ARBA" id="ARBA00022649"/>
    </source>
</evidence>
<evidence type="ECO:0000256" key="1">
    <source>
        <dbReference type="ARBA" id="ARBA00007521"/>
    </source>
</evidence>
<proteinExistence type="inferred from homology"/>
<dbReference type="Proteomes" id="UP001580407">
    <property type="component" value="Unassembled WGS sequence"/>
</dbReference>
<dbReference type="InterPro" id="IPR011067">
    <property type="entry name" value="Plasmid_toxin/cell-grow_inhib"/>
</dbReference>
<comment type="caution">
    <text evidence="3">The sequence shown here is derived from an EMBL/GenBank/DDBJ whole genome shotgun (WGS) entry which is preliminary data.</text>
</comment>
<accession>A0ABV5BEV6</accession>